<gene>
    <name evidence="1" type="ORF">RPERSI_LOCUS34868</name>
</gene>
<feature type="non-terminal residue" evidence="1">
    <location>
        <position position="46"/>
    </location>
</feature>
<evidence type="ECO:0000313" key="1">
    <source>
        <dbReference type="EMBL" id="CAG8847920.1"/>
    </source>
</evidence>
<keyword evidence="2" id="KW-1185">Reference proteome</keyword>
<reference evidence="1" key="1">
    <citation type="submission" date="2021-06" db="EMBL/GenBank/DDBJ databases">
        <authorList>
            <person name="Kallberg Y."/>
            <person name="Tangrot J."/>
            <person name="Rosling A."/>
        </authorList>
    </citation>
    <scope>NUCLEOTIDE SEQUENCE</scope>
    <source>
        <strain evidence="1">MA461A</strain>
    </source>
</reference>
<name>A0ACA9SSK9_9GLOM</name>
<accession>A0ACA9SSK9</accession>
<dbReference type="Proteomes" id="UP000789920">
    <property type="component" value="Unassembled WGS sequence"/>
</dbReference>
<comment type="caution">
    <text evidence="1">The sequence shown here is derived from an EMBL/GenBank/DDBJ whole genome shotgun (WGS) entry which is preliminary data.</text>
</comment>
<dbReference type="EMBL" id="CAJVQC010158341">
    <property type="protein sequence ID" value="CAG8847920.1"/>
    <property type="molecule type" value="Genomic_DNA"/>
</dbReference>
<sequence>MFPPYMEQNRFQNEGVLYYAPYLVSLDHIIKFFSDLVMYTLGQISM</sequence>
<proteinExistence type="predicted"/>
<protein>
    <submittedName>
        <fullName evidence="1">7531_t:CDS:1</fullName>
    </submittedName>
</protein>
<evidence type="ECO:0000313" key="2">
    <source>
        <dbReference type="Proteomes" id="UP000789920"/>
    </source>
</evidence>
<organism evidence="1 2">
    <name type="scientific">Racocetra persica</name>
    <dbReference type="NCBI Taxonomy" id="160502"/>
    <lineage>
        <taxon>Eukaryota</taxon>
        <taxon>Fungi</taxon>
        <taxon>Fungi incertae sedis</taxon>
        <taxon>Mucoromycota</taxon>
        <taxon>Glomeromycotina</taxon>
        <taxon>Glomeromycetes</taxon>
        <taxon>Diversisporales</taxon>
        <taxon>Gigasporaceae</taxon>
        <taxon>Racocetra</taxon>
    </lineage>
</organism>